<reference evidence="2 3" key="1">
    <citation type="journal article" date="2019" name="New Phytol.">
        <title>Comparative genomics reveals unique wood-decay strategies and fruiting body development in the Schizophyllaceae.</title>
        <authorList>
            <person name="Almasi E."/>
            <person name="Sahu N."/>
            <person name="Krizsan K."/>
            <person name="Balint B."/>
            <person name="Kovacs G.M."/>
            <person name="Kiss B."/>
            <person name="Cseklye J."/>
            <person name="Drula E."/>
            <person name="Henrissat B."/>
            <person name="Nagy I."/>
            <person name="Chovatia M."/>
            <person name="Adam C."/>
            <person name="LaButti K."/>
            <person name="Lipzen A."/>
            <person name="Riley R."/>
            <person name="Grigoriev I.V."/>
            <person name="Nagy L.G."/>
        </authorList>
    </citation>
    <scope>NUCLEOTIDE SEQUENCE [LARGE SCALE GENOMIC DNA]</scope>
    <source>
        <strain evidence="2 3">NL-1724</strain>
    </source>
</reference>
<gene>
    <name evidence="2" type="ORF">BD626DRAFT_492083</name>
</gene>
<evidence type="ECO:0000313" key="2">
    <source>
        <dbReference type="EMBL" id="TRM64514.1"/>
    </source>
</evidence>
<feature type="compositionally biased region" description="Low complexity" evidence="1">
    <location>
        <begin position="258"/>
        <end position="298"/>
    </location>
</feature>
<evidence type="ECO:0000256" key="1">
    <source>
        <dbReference type="SAM" id="MobiDB-lite"/>
    </source>
</evidence>
<proteinExistence type="predicted"/>
<feature type="compositionally biased region" description="Low complexity" evidence="1">
    <location>
        <begin position="518"/>
        <end position="541"/>
    </location>
</feature>
<dbReference type="Proteomes" id="UP000320762">
    <property type="component" value="Unassembled WGS sequence"/>
</dbReference>
<name>A0A550CID7_9AGAR</name>
<evidence type="ECO:0000313" key="3">
    <source>
        <dbReference type="Proteomes" id="UP000320762"/>
    </source>
</evidence>
<keyword evidence="3" id="KW-1185">Reference proteome</keyword>
<organism evidence="2 3">
    <name type="scientific">Schizophyllum amplum</name>
    <dbReference type="NCBI Taxonomy" id="97359"/>
    <lineage>
        <taxon>Eukaryota</taxon>
        <taxon>Fungi</taxon>
        <taxon>Dikarya</taxon>
        <taxon>Basidiomycota</taxon>
        <taxon>Agaricomycotina</taxon>
        <taxon>Agaricomycetes</taxon>
        <taxon>Agaricomycetidae</taxon>
        <taxon>Agaricales</taxon>
        <taxon>Schizophyllaceae</taxon>
        <taxon>Schizophyllum</taxon>
    </lineage>
</organism>
<dbReference type="EMBL" id="VDMD01000007">
    <property type="protein sequence ID" value="TRM64514.1"/>
    <property type="molecule type" value="Genomic_DNA"/>
</dbReference>
<protein>
    <submittedName>
        <fullName evidence="2">Uncharacterized protein</fullName>
    </submittedName>
</protein>
<feature type="compositionally biased region" description="Low complexity" evidence="1">
    <location>
        <begin position="549"/>
        <end position="571"/>
    </location>
</feature>
<feature type="region of interest" description="Disordered" evidence="1">
    <location>
        <begin position="510"/>
        <end position="597"/>
    </location>
</feature>
<feature type="region of interest" description="Disordered" evidence="1">
    <location>
        <begin position="92"/>
        <end position="163"/>
    </location>
</feature>
<feature type="compositionally biased region" description="Low complexity" evidence="1">
    <location>
        <begin position="578"/>
        <end position="597"/>
    </location>
</feature>
<feature type="compositionally biased region" description="Low complexity" evidence="1">
    <location>
        <begin position="305"/>
        <end position="323"/>
    </location>
</feature>
<accession>A0A550CID7</accession>
<sequence length="614" mass="64985">MSPISLPCCTYTNEHPCSRLMYTPPFPLSSAMSYSSSTAFISSVKVRVNGLTRSLTRKNRKVQRSASVPPLRQSASATSLYSCSTLVGSTVAEPLDAPPDRTPFSSSQLLRPPSGRHPYLPRPVSEPRLTLAQMRASASYPGDSPTGMREPQESGGPSGRSLEEADVAGFDHEGPNCASREFQSACLEPQASRHAFERPRPASLAVEPTRPASIADGRTASEHARPTSSAPRRSASYRVPPPAADTSDNAPYSRRLRSPSQVLLPPSSQVSLPSSSQVSLRSSSQVSLPSSSQVSLPSSSPPLLPSSRPLLPPSRSASGSPRSSRPPPSSWYAADLLPPSSKSLPPSPKSLPPSSKSLPPSSKPLPPSTKSRPPLCPSRAYRSAVTSLEALPVQLSGSIPSQSGSVPIRSLSADATTTTSPKPLSVSFADEAVMVRRGEDAQRRRSLVRLQRDVGRSASVVENGTPDETMAYSAPERLTSLSELRRVAAMASVVEPVPMEFGQMAVESSEMAVEPSKTRAGPTMATTAMPTKAEPTSPPSSRTRRFLRSRPSFLSMRSERAASTSSATTASRGPREAPSGSQQGSASPKKSKASSVVRRSIVPVYVMALGLVVS</sequence>
<feature type="compositionally biased region" description="Low complexity" evidence="1">
    <location>
        <begin position="226"/>
        <end position="238"/>
    </location>
</feature>
<feature type="region of interest" description="Disordered" evidence="1">
    <location>
        <begin position="190"/>
        <end position="380"/>
    </location>
</feature>
<comment type="caution">
    <text evidence="2">The sequence shown here is derived from an EMBL/GenBank/DDBJ whole genome shotgun (WGS) entry which is preliminary data.</text>
</comment>
<dbReference type="AlphaFoldDB" id="A0A550CID7"/>